<evidence type="ECO:0000259" key="1">
    <source>
        <dbReference type="Pfam" id="PF06283"/>
    </source>
</evidence>
<dbReference type="InterPro" id="IPR029062">
    <property type="entry name" value="Class_I_gatase-like"/>
</dbReference>
<sequence>MKRIVSSLLLIFALSDAGSQHSTRQSVESSPLTKPGILLYSATKGFRHSSIPDGIEAIQKMAVVHNWKITATEDSLYFSTHDLQQFSAIILLNTTGNIFDSSSERALQQYIRSGGGLAGVHAATDCEYNWPWYNQLIGAYFESHPAIQTATIRVKEKHPSTAHLEGTWVRKDEWYNFKNLSPTVKVLLELDETTYKGGKMGTSHPVGWYQEFEGGKVFYTALGHTKESYTEPAFLKHLEGGILSVMRK</sequence>
<keyword evidence="3" id="KW-1185">Reference proteome</keyword>
<organism evidence="2 3">
    <name type="scientific">Flavihumibacter stibioxidans</name>
    <dbReference type="NCBI Taxonomy" id="1834163"/>
    <lineage>
        <taxon>Bacteria</taxon>
        <taxon>Pseudomonadati</taxon>
        <taxon>Bacteroidota</taxon>
        <taxon>Chitinophagia</taxon>
        <taxon>Chitinophagales</taxon>
        <taxon>Chitinophagaceae</taxon>
        <taxon>Flavihumibacter</taxon>
    </lineage>
</organism>
<reference evidence="2 3" key="1">
    <citation type="submission" date="2016-07" db="EMBL/GenBank/DDBJ databases">
        <title>Genome analysis of Flavihumibacter stibioxidans YS-17.</title>
        <authorList>
            <person name="Shi K."/>
            <person name="Han Y."/>
            <person name="Wang G."/>
        </authorList>
    </citation>
    <scope>NUCLEOTIDE SEQUENCE [LARGE SCALE GENOMIC DNA]</scope>
    <source>
        <strain evidence="2 3">YS-17</strain>
    </source>
</reference>
<dbReference type="SUPFAM" id="SSF52317">
    <property type="entry name" value="Class I glutamine amidotransferase-like"/>
    <property type="match status" value="1"/>
</dbReference>
<dbReference type="Proteomes" id="UP000765802">
    <property type="component" value="Unassembled WGS sequence"/>
</dbReference>
<accession>A0ABR7M4W0</accession>
<proteinExistence type="predicted"/>
<evidence type="ECO:0000313" key="3">
    <source>
        <dbReference type="Proteomes" id="UP000765802"/>
    </source>
</evidence>
<dbReference type="PANTHER" id="PTHR40469:SF2">
    <property type="entry name" value="GALACTOSE-BINDING DOMAIN-LIKE SUPERFAMILY PROTEIN"/>
    <property type="match status" value="1"/>
</dbReference>
<name>A0ABR7M4W0_9BACT</name>
<dbReference type="PANTHER" id="PTHR40469">
    <property type="entry name" value="SECRETED GLYCOSYL HYDROLASE"/>
    <property type="match status" value="1"/>
</dbReference>
<dbReference type="Pfam" id="PF06283">
    <property type="entry name" value="ThuA"/>
    <property type="match status" value="1"/>
</dbReference>
<comment type="caution">
    <text evidence="2">The sequence shown here is derived from an EMBL/GenBank/DDBJ whole genome shotgun (WGS) entry which is preliminary data.</text>
</comment>
<dbReference type="RefSeq" id="WP_187255382.1">
    <property type="nucleotide sequence ID" value="NZ_JBHULF010000006.1"/>
</dbReference>
<dbReference type="InterPro" id="IPR029010">
    <property type="entry name" value="ThuA-like"/>
</dbReference>
<gene>
    <name evidence="2" type="ORF">BC349_03675</name>
</gene>
<protein>
    <submittedName>
        <fullName evidence="2">Crp/Fnr family transcriptional regulator</fullName>
    </submittedName>
</protein>
<evidence type="ECO:0000313" key="2">
    <source>
        <dbReference type="EMBL" id="MBC6490055.1"/>
    </source>
</evidence>
<dbReference type="Gene3D" id="3.40.50.880">
    <property type="match status" value="1"/>
</dbReference>
<dbReference type="EMBL" id="MBUA01000001">
    <property type="protein sequence ID" value="MBC6490055.1"/>
    <property type="molecule type" value="Genomic_DNA"/>
</dbReference>
<feature type="domain" description="ThuA-like" evidence="1">
    <location>
        <begin position="37"/>
        <end position="242"/>
    </location>
</feature>